<gene>
    <name evidence="1" type="ORF">NPRO_04490</name>
</gene>
<dbReference type="InterPro" id="IPR010869">
    <property type="entry name" value="DUF1501"/>
</dbReference>
<evidence type="ECO:0000313" key="1">
    <source>
        <dbReference type="EMBL" id="BBO22854.1"/>
    </source>
</evidence>
<dbReference type="PANTHER" id="PTHR43737">
    <property type="entry name" value="BLL7424 PROTEIN"/>
    <property type="match status" value="1"/>
</dbReference>
<dbReference type="EMBL" id="AP021858">
    <property type="protein sequence ID" value="BBO22854.1"/>
    <property type="molecule type" value="Genomic_DNA"/>
</dbReference>
<dbReference type="InterPro" id="IPR006311">
    <property type="entry name" value="TAT_signal"/>
</dbReference>
<evidence type="ECO:0008006" key="3">
    <source>
        <dbReference type="Google" id="ProtNLM"/>
    </source>
</evidence>
<evidence type="ECO:0000313" key="2">
    <source>
        <dbReference type="Proteomes" id="UP000662873"/>
    </source>
</evidence>
<dbReference type="Pfam" id="PF07394">
    <property type="entry name" value="DUF1501"/>
    <property type="match status" value="1"/>
</dbReference>
<dbReference type="KEGG" id="npy:NPRO_04490"/>
<dbReference type="AlphaFoldDB" id="A0A809SD97"/>
<reference evidence="1" key="1">
    <citation type="journal article" name="DNA Res.">
        <title>The physiological potential of anammox bacteria as revealed by their core genome structure.</title>
        <authorList>
            <person name="Okubo T."/>
            <person name="Toyoda A."/>
            <person name="Fukuhara K."/>
            <person name="Uchiyama I."/>
            <person name="Harigaya Y."/>
            <person name="Kuroiwa M."/>
            <person name="Suzuki T."/>
            <person name="Murakami Y."/>
            <person name="Suwa Y."/>
            <person name="Takami H."/>
        </authorList>
    </citation>
    <scope>NUCLEOTIDE SEQUENCE</scope>
    <source>
        <strain evidence="1">317325-2</strain>
    </source>
</reference>
<dbReference type="PANTHER" id="PTHR43737:SF1">
    <property type="entry name" value="DUF1501 DOMAIN-CONTAINING PROTEIN"/>
    <property type="match status" value="1"/>
</dbReference>
<name>A0A809SD97_9BACT</name>
<organism evidence="1 2">
    <name type="scientific">Candidatus Nitrosymbiomonas proteolyticus</name>
    <dbReference type="NCBI Taxonomy" id="2608984"/>
    <lineage>
        <taxon>Bacteria</taxon>
        <taxon>Bacillati</taxon>
        <taxon>Armatimonadota</taxon>
        <taxon>Armatimonadota incertae sedis</taxon>
        <taxon>Candidatus Nitrosymbiomonas</taxon>
    </lineage>
</organism>
<sequence>MNDFLSRRDLFRMSGLIAVGLTSPRWLSSIAKADLIRQATGGKRLKDTVLVVCQLSGGNDGLNTVIPYARAEYRQLRPTLGIPEEQVLKLDDNLGLHPGLSGFAELFKQGKVAIVQGVGYPRPDRSHFSSMDIWQSGGRDTPRYGWLGRHADGELKSGKFNPVYAIGLSTDRPRALHAKDASIPCFASLTDIQSMIGDPDVERMLRQIQGPPAKEGSPERVVQQANIAAFDAMSELNKRLSQFTPAEQYGNDAFGNGFRQIAQLLATSPATRIVYFSAGGFDTHARQADAHQRLLSTFSAGVSAFQREIEKIGIADNVVVLVFSEFGRRSYENASGGTDHGAAGPMFLIGKRVKGGFHGPIPDLNDLQNGDLKFSIDFRQVYAATLDQWLGGDSKTVLGEAFTPLGVYGA</sequence>
<dbReference type="PROSITE" id="PS51318">
    <property type="entry name" value="TAT"/>
    <property type="match status" value="1"/>
</dbReference>
<dbReference type="Proteomes" id="UP000662873">
    <property type="component" value="Chromosome"/>
</dbReference>
<protein>
    <recommendedName>
        <fullName evidence="3">DUF1501 domain-containing protein</fullName>
    </recommendedName>
</protein>
<accession>A0A809SD97</accession>
<proteinExistence type="predicted"/>